<dbReference type="GO" id="GO:0005886">
    <property type="term" value="C:plasma membrane"/>
    <property type="evidence" value="ECO:0007669"/>
    <property type="project" value="TreeGrafter"/>
</dbReference>
<reference evidence="7" key="1">
    <citation type="submission" date="2025-08" db="UniProtKB">
        <authorList>
            <consortium name="Ensembl"/>
        </authorList>
    </citation>
    <scope>IDENTIFICATION</scope>
</reference>
<keyword evidence="4" id="KW-0393">Immunoglobulin domain</keyword>
<evidence type="ECO:0000259" key="6">
    <source>
        <dbReference type="PROSITE" id="PS50835"/>
    </source>
</evidence>
<dbReference type="GO" id="GO:0002250">
    <property type="term" value="P:adaptive immune response"/>
    <property type="evidence" value="ECO:0007669"/>
    <property type="project" value="UniProtKB-KW"/>
</dbReference>
<dbReference type="PANTHER" id="PTHR23268:SF40">
    <property type="entry name" value="T CELL RECEPTOR BETA VARIABLE 4-1"/>
    <property type="match status" value="1"/>
</dbReference>
<evidence type="ECO:0000256" key="3">
    <source>
        <dbReference type="ARBA" id="ARBA00023130"/>
    </source>
</evidence>
<keyword evidence="1" id="KW-0732">Signal</keyword>
<evidence type="ECO:0000256" key="1">
    <source>
        <dbReference type="ARBA" id="ARBA00022729"/>
    </source>
</evidence>
<proteinExistence type="predicted"/>
<dbReference type="InterPro" id="IPR007110">
    <property type="entry name" value="Ig-like_dom"/>
</dbReference>
<dbReference type="Gene3D" id="2.60.40.10">
    <property type="entry name" value="Immunoglobulins"/>
    <property type="match status" value="1"/>
</dbReference>
<organism evidence="7 8">
    <name type="scientific">Mus spicilegus</name>
    <name type="common">Mound-building mouse</name>
    <dbReference type="NCBI Taxonomy" id="10103"/>
    <lineage>
        <taxon>Eukaryota</taxon>
        <taxon>Metazoa</taxon>
        <taxon>Chordata</taxon>
        <taxon>Craniata</taxon>
        <taxon>Vertebrata</taxon>
        <taxon>Euteleostomi</taxon>
        <taxon>Mammalia</taxon>
        <taxon>Eutheria</taxon>
        <taxon>Euarchontoglires</taxon>
        <taxon>Glires</taxon>
        <taxon>Rodentia</taxon>
        <taxon>Myomorpha</taxon>
        <taxon>Muroidea</taxon>
        <taxon>Muridae</taxon>
        <taxon>Murinae</taxon>
        <taxon>Mus</taxon>
        <taxon>Mus</taxon>
    </lineage>
</organism>
<name>A0A8C6MQ39_MUSSI</name>
<evidence type="ECO:0000256" key="5">
    <source>
        <dbReference type="SAM" id="MobiDB-lite"/>
    </source>
</evidence>
<feature type="compositionally biased region" description="Polar residues" evidence="5">
    <location>
        <begin position="9"/>
        <end position="19"/>
    </location>
</feature>
<reference evidence="7" key="2">
    <citation type="submission" date="2025-09" db="UniProtKB">
        <authorList>
            <consortium name="Ensembl"/>
        </authorList>
    </citation>
    <scope>IDENTIFICATION</scope>
</reference>
<dbReference type="Proteomes" id="UP000694415">
    <property type="component" value="Unplaced"/>
</dbReference>
<dbReference type="PANTHER" id="PTHR23268">
    <property type="entry name" value="T-CELL RECEPTOR BETA CHAIN"/>
    <property type="match status" value="1"/>
</dbReference>
<feature type="domain" description="Ig-like" evidence="6">
    <location>
        <begin position="47"/>
        <end position="134"/>
    </location>
</feature>
<dbReference type="SUPFAM" id="SSF48726">
    <property type="entry name" value="Immunoglobulin"/>
    <property type="match status" value="1"/>
</dbReference>
<dbReference type="InterPro" id="IPR050413">
    <property type="entry name" value="TCR_beta_variable"/>
</dbReference>
<dbReference type="InterPro" id="IPR036179">
    <property type="entry name" value="Ig-like_dom_sf"/>
</dbReference>
<evidence type="ECO:0000256" key="2">
    <source>
        <dbReference type="ARBA" id="ARBA00022859"/>
    </source>
</evidence>
<evidence type="ECO:0000313" key="7">
    <source>
        <dbReference type="Ensembl" id="ENSMSIP00000004343.1"/>
    </source>
</evidence>
<protein>
    <recommendedName>
        <fullName evidence="6">Ig-like domain-containing protein</fullName>
    </recommendedName>
</protein>
<dbReference type="Ensembl" id="ENSMSIT00000005498.1">
    <property type="protein sequence ID" value="ENSMSIP00000004343.1"/>
    <property type="gene ID" value="ENSMSIG00000003974.1"/>
</dbReference>
<sequence>MMSRHSESSNHQAASTKLGHQSGGMKQHFEALMNTKITQSPRYLIMGRANKSLECEQHLGHNAMYWYKQSAEKPPELMFLYNLKQLIRNETVPSRFIPECPDSSKLLLHVSAVDPEDSAVYFCASSQDTALQTH</sequence>
<dbReference type="GeneTree" id="ENSGT00940000162509"/>
<evidence type="ECO:0000313" key="8">
    <source>
        <dbReference type="Proteomes" id="UP000694415"/>
    </source>
</evidence>
<keyword evidence="8" id="KW-1185">Reference proteome</keyword>
<accession>A0A8C6MQ39</accession>
<dbReference type="InterPro" id="IPR013106">
    <property type="entry name" value="Ig_V-set"/>
</dbReference>
<evidence type="ECO:0000256" key="4">
    <source>
        <dbReference type="ARBA" id="ARBA00023319"/>
    </source>
</evidence>
<dbReference type="AlphaFoldDB" id="A0A8C6MQ39"/>
<dbReference type="InterPro" id="IPR013783">
    <property type="entry name" value="Ig-like_fold"/>
</dbReference>
<dbReference type="GO" id="GO:0007166">
    <property type="term" value="P:cell surface receptor signaling pathway"/>
    <property type="evidence" value="ECO:0007669"/>
    <property type="project" value="TreeGrafter"/>
</dbReference>
<feature type="region of interest" description="Disordered" evidence="5">
    <location>
        <begin position="1"/>
        <end position="24"/>
    </location>
</feature>
<keyword evidence="2" id="KW-0391">Immunity</keyword>
<dbReference type="SMART" id="SM00406">
    <property type="entry name" value="IGv"/>
    <property type="match status" value="1"/>
</dbReference>
<keyword evidence="3" id="KW-1064">Adaptive immunity</keyword>
<dbReference type="Pfam" id="PF07686">
    <property type="entry name" value="V-set"/>
    <property type="match status" value="1"/>
</dbReference>
<dbReference type="PROSITE" id="PS50835">
    <property type="entry name" value="IG_LIKE"/>
    <property type="match status" value="1"/>
</dbReference>